<dbReference type="EMBL" id="CAKXAJ010025588">
    <property type="protein sequence ID" value="CAH2241691.1"/>
    <property type="molecule type" value="Genomic_DNA"/>
</dbReference>
<dbReference type="PROSITE" id="PS50994">
    <property type="entry name" value="INTEGRASE"/>
    <property type="match status" value="1"/>
</dbReference>
<evidence type="ECO:0000313" key="2">
    <source>
        <dbReference type="EMBL" id="CAH2241691.1"/>
    </source>
</evidence>
<dbReference type="PANTHER" id="PTHR47331:SF1">
    <property type="entry name" value="GAG-LIKE PROTEIN"/>
    <property type="match status" value="1"/>
</dbReference>
<dbReference type="OrthoDB" id="8958038at2759"/>
<accession>A0A8S4RWZ9</accession>
<sequence>MFEYQPVGDHCCENGIHGLGDSSSSEWRYVPTRLNIADAATREECDMAILEGAWLYGPSFLCCNEADWAEDLLISNSTVQNVTEYVATIGKITLCLPACPDPERFSSWIRLLKSTCMVLAFVDKLCRKRTGEVDGAMTDRAEKLLMRYAQAQSFVEDLEQLKKGKSLDRKSNLLTVSPFLDEQGVLRVGGRIDAAPGIARDMKHPIILDGRHPTARLIIMHYHKKFAHGNHETVINEIKQRFWILRLRPTVKNIVSKCVLCRIRKARPQPPRMGDLPEARLAHHQRPFTYCGLDLFGPMKIAVGRRHQIRYGVLFTCMTVRAIHIELVQTLTTDSLIMALRRMASRRGWPSNLLSDNGSNLRGAANELKKAMHELDQDILKKEAVNYGTTWTFIPPLSPHWGGAWERLIRSVKTSLKAILKERVPREEVLITLMAEVEQIVNSRPLTHVSVEPATTEAITPNHFLLGTSSNLPLLGAFDDSDLFLRKQWRISQLLADQFWRRWVKEVLPQMLPRKKWHHESQPLQIGDLVVIVDPNMPRGVWPRGIIEAVLPGRDGRVRVVDVRTKSGLLRRPAVRVAILPVGEEC</sequence>
<feature type="domain" description="Integrase catalytic" evidence="1">
    <location>
        <begin position="283"/>
        <end position="469"/>
    </location>
</feature>
<dbReference type="InterPro" id="IPR001584">
    <property type="entry name" value="Integrase_cat-core"/>
</dbReference>
<dbReference type="InterPro" id="IPR041588">
    <property type="entry name" value="Integrase_H2C2"/>
</dbReference>
<dbReference type="Proteomes" id="UP000838756">
    <property type="component" value="Unassembled WGS sequence"/>
</dbReference>
<name>A0A8S4RWZ9_9NEOP</name>
<evidence type="ECO:0000313" key="3">
    <source>
        <dbReference type="Proteomes" id="UP000838756"/>
    </source>
</evidence>
<gene>
    <name evidence="2" type="primary">jg26988</name>
    <name evidence="2" type="ORF">PAEG_LOCUS18105</name>
</gene>
<reference evidence="2" key="1">
    <citation type="submission" date="2022-03" db="EMBL/GenBank/DDBJ databases">
        <authorList>
            <person name="Lindestad O."/>
        </authorList>
    </citation>
    <scope>NUCLEOTIDE SEQUENCE</scope>
</reference>
<dbReference type="InterPro" id="IPR036397">
    <property type="entry name" value="RNaseH_sf"/>
</dbReference>
<keyword evidence="3" id="KW-1185">Reference proteome</keyword>
<protein>
    <submittedName>
        <fullName evidence="2">Jg26988 protein</fullName>
    </submittedName>
</protein>
<dbReference type="InterPro" id="IPR040676">
    <property type="entry name" value="DUF5641"/>
</dbReference>
<evidence type="ECO:0000259" key="1">
    <source>
        <dbReference type="PROSITE" id="PS50994"/>
    </source>
</evidence>
<dbReference type="SUPFAM" id="SSF53098">
    <property type="entry name" value="Ribonuclease H-like"/>
    <property type="match status" value="1"/>
</dbReference>
<dbReference type="Pfam" id="PF18701">
    <property type="entry name" value="DUF5641"/>
    <property type="match status" value="1"/>
</dbReference>
<dbReference type="Gene3D" id="3.30.420.10">
    <property type="entry name" value="Ribonuclease H-like superfamily/Ribonuclease H"/>
    <property type="match status" value="1"/>
</dbReference>
<dbReference type="AlphaFoldDB" id="A0A8S4RWZ9"/>
<dbReference type="PANTHER" id="PTHR47331">
    <property type="entry name" value="PHD-TYPE DOMAIN-CONTAINING PROTEIN"/>
    <property type="match status" value="1"/>
</dbReference>
<organism evidence="2 3">
    <name type="scientific">Pararge aegeria aegeria</name>
    <dbReference type="NCBI Taxonomy" id="348720"/>
    <lineage>
        <taxon>Eukaryota</taxon>
        <taxon>Metazoa</taxon>
        <taxon>Ecdysozoa</taxon>
        <taxon>Arthropoda</taxon>
        <taxon>Hexapoda</taxon>
        <taxon>Insecta</taxon>
        <taxon>Pterygota</taxon>
        <taxon>Neoptera</taxon>
        <taxon>Endopterygota</taxon>
        <taxon>Lepidoptera</taxon>
        <taxon>Glossata</taxon>
        <taxon>Ditrysia</taxon>
        <taxon>Papilionoidea</taxon>
        <taxon>Nymphalidae</taxon>
        <taxon>Satyrinae</taxon>
        <taxon>Satyrini</taxon>
        <taxon>Parargina</taxon>
        <taxon>Pararge</taxon>
    </lineage>
</organism>
<proteinExistence type="predicted"/>
<dbReference type="Pfam" id="PF17921">
    <property type="entry name" value="Integrase_H2C2"/>
    <property type="match status" value="1"/>
</dbReference>
<dbReference type="GO" id="GO:0003676">
    <property type="term" value="F:nucleic acid binding"/>
    <property type="evidence" value="ECO:0007669"/>
    <property type="project" value="InterPro"/>
</dbReference>
<dbReference type="GO" id="GO:0015074">
    <property type="term" value="P:DNA integration"/>
    <property type="evidence" value="ECO:0007669"/>
    <property type="project" value="InterPro"/>
</dbReference>
<comment type="caution">
    <text evidence="2">The sequence shown here is derived from an EMBL/GenBank/DDBJ whole genome shotgun (WGS) entry which is preliminary data.</text>
</comment>
<dbReference type="InterPro" id="IPR012337">
    <property type="entry name" value="RNaseH-like_sf"/>
</dbReference>